<name>A0A4S4M1T9_9AGAM</name>
<dbReference type="OrthoDB" id="2689455at2759"/>
<keyword evidence="3" id="KW-1185">Reference proteome</keyword>
<organism evidence="2 3">
    <name type="scientific">Bondarzewia mesenterica</name>
    <dbReference type="NCBI Taxonomy" id="1095465"/>
    <lineage>
        <taxon>Eukaryota</taxon>
        <taxon>Fungi</taxon>
        <taxon>Dikarya</taxon>
        <taxon>Basidiomycota</taxon>
        <taxon>Agaricomycotina</taxon>
        <taxon>Agaricomycetes</taxon>
        <taxon>Russulales</taxon>
        <taxon>Bondarzewiaceae</taxon>
        <taxon>Bondarzewia</taxon>
    </lineage>
</organism>
<evidence type="ECO:0000313" key="3">
    <source>
        <dbReference type="Proteomes" id="UP000310158"/>
    </source>
</evidence>
<protein>
    <submittedName>
        <fullName evidence="2">Uncharacterized protein</fullName>
    </submittedName>
</protein>
<proteinExistence type="predicted"/>
<dbReference type="EMBL" id="SGPL01000080">
    <property type="protein sequence ID" value="THH18298.1"/>
    <property type="molecule type" value="Genomic_DNA"/>
</dbReference>
<dbReference type="AlphaFoldDB" id="A0A4S4M1T9"/>
<gene>
    <name evidence="2" type="ORF">EW146_g2670</name>
</gene>
<comment type="caution">
    <text evidence="2">The sequence shown here is derived from an EMBL/GenBank/DDBJ whole genome shotgun (WGS) entry which is preliminary data.</text>
</comment>
<evidence type="ECO:0000256" key="1">
    <source>
        <dbReference type="SAM" id="MobiDB-lite"/>
    </source>
</evidence>
<dbReference type="Proteomes" id="UP000310158">
    <property type="component" value="Unassembled WGS sequence"/>
</dbReference>
<sequence>MNTSRAETETEDDADVDMDCDQSRETTDTSPSPKPVAISRPLQTSPHMRRAVGIVSNVTMQTATSASLELNMDAHIIIDHDQNVGGEGASIEDRIVSLELNDDFVMGAPPSASGAIETARMVCPDEGARHGRNDLTPHAIYTNLPFTTLETAGRAYRESNGEEDTPVRLNALMQRNLPLLAIAASGKL</sequence>
<evidence type="ECO:0000313" key="2">
    <source>
        <dbReference type="EMBL" id="THH18298.1"/>
    </source>
</evidence>
<reference evidence="2 3" key="1">
    <citation type="submission" date="2019-02" db="EMBL/GenBank/DDBJ databases">
        <title>Genome sequencing of the rare red list fungi Bondarzewia mesenterica.</title>
        <authorList>
            <person name="Buettner E."/>
            <person name="Kellner H."/>
        </authorList>
    </citation>
    <scope>NUCLEOTIDE SEQUENCE [LARGE SCALE GENOMIC DNA]</scope>
    <source>
        <strain evidence="2 3">DSM 108281</strain>
    </source>
</reference>
<feature type="compositionally biased region" description="Acidic residues" evidence="1">
    <location>
        <begin position="9"/>
        <end position="20"/>
    </location>
</feature>
<feature type="region of interest" description="Disordered" evidence="1">
    <location>
        <begin position="1"/>
        <end position="48"/>
    </location>
</feature>
<accession>A0A4S4M1T9</accession>